<dbReference type="PROSITE" id="PS00061">
    <property type="entry name" value="ADH_SHORT"/>
    <property type="match status" value="1"/>
</dbReference>
<evidence type="ECO:0000256" key="2">
    <source>
        <dbReference type="ARBA" id="ARBA00023002"/>
    </source>
</evidence>
<dbReference type="InterPro" id="IPR002347">
    <property type="entry name" value="SDR_fam"/>
</dbReference>
<dbReference type="InterPro" id="IPR057326">
    <property type="entry name" value="KR_dom"/>
</dbReference>
<comment type="similarity">
    <text evidence="1 3">Belongs to the short-chain dehydrogenases/reductases (SDR) family.</text>
</comment>
<evidence type="ECO:0000313" key="6">
    <source>
        <dbReference type="Proteomes" id="UP000487350"/>
    </source>
</evidence>
<accession>A0A844AQC4</accession>
<dbReference type="RefSeq" id="WP_153583678.1">
    <property type="nucleotide sequence ID" value="NZ_WJBU01000002.1"/>
</dbReference>
<comment type="caution">
    <text evidence="5">The sequence shown here is derived from an EMBL/GenBank/DDBJ whole genome shotgun (WGS) entry which is preliminary data.</text>
</comment>
<dbReference type="InterPro" id="IPR036291">
    <property type="entry name" value="NAD(P)-bd_dom_sf"/>
</dbReference>
<dbReference type="InterPro" id="IPR020904">
    <property type="entry name" value="Sc_DH/Rdtase_CS"/>
</dbReference>
<dbReference type="OrthoDB" id="9790266at2"/>
<dbReference type="EMBL" id="WJBU01000002">
    <property type="protein sequence ID" value="MRD46355.1"/>
    <property type="molecule type" value="Genomic_DNA"/>
</dbReference>
<dbReference type="PANTHER" id="PTHR43391:SF82">
    <property type="entry name" value="OXIDOREDUCTASE SADH-RELATED"/>
    <property type="match status" value="1"/>
</dbReference>
<evidence type="ECO:0000256" key="3">
    <source>
        <dbReference type="RuleBase" id="RU000363"/>
    </source>
</evidence>
<dbReference type="Proteomes" id="UP000487350">
    <property type="component" value="Unassembled WGS sequence"/>
</dbReference>
<evidence type="ECO:0000259" key="4">
    <source>
        <dbReference type="SMART" id="SM00822"/>
    </source>
</evidence>
<dbReference type="PRINTS" id="PR00080">
    <property type="entry name" value="SDRFAMILY"/>
</dbReference>
<dbReference type="Pfam" id="PF00106">
    <property type="entry name" value="adh_short"/>
    <property type="match status" value="1"/>
</dbReference>
<evidence type="ECO:0000256" key="1">
    <source>
        <dbReference type="ARBA" id="ARBA00006484"/>
    </source>
</evidence>
<dbReference type="Gene3D" id="3.40.50.720">
    <property type="entry name" value="NAD(P)-binding Rossmann-like Domain"/>
    <property type="match status" value="1"/>
</dbReference>
<dbReference type="AlphaFoldDB" id="A0A844AQC4"/>
<sequence>MKITKAKVAAITGAGSGIGRALALELARRGCALALADINAARVQETASMAQALGAKAAADVLDVADRAAFIAWASKTRDAFGNVHMIFNNAGVALSASAEHTTPADFEWLMGINFWGVINGTQAFLPHLRASGQGHIVNISSLFGIMAMPGSSAYNASKFAVRGYTEALRMELELEGAPVSVTCVHPGGVGTNIARAARMDPAMVAKNGGDEQRQREFMSKLLQVTTPESAALQILRGVERNAPRVLVGPDARFMDIVTRLLGPGYRKLVMHKVRRIRAQMSSPASAAQ</sequence>
<keyword evidence="6" id="KW-1185">Reference proteome</keyword>
<dbReference type="GO" id="GO:0016491">
    <property type="term" value="F:oxidoreductase activity"/>
    <property type="evidence" value="ECO:0007669"/>
    <property type="project" value="UniProtKB-KW"/>
</dbReference>
<dbReference type="SMART" id="SM00822">
    <property type="entry name" value="PKS_KR"/>
    <property type="match status" value="1"/>
</dbReference>
<evidence type="ECO:0000313" key="5">
    <source>
        <dbReference type="EMBL" id="MRD46355.1"/>
    </source>
</evidence>
<organism evidence="5 6">
    <name type="scientific">Caenimonas koreensis DSM 17982</name>
    <dbReference type="NCBI Taxonomy" id="1121255"/>
    <lineage>
        <taxon>Bacteria</taxon>
        <taxon>Pseudomonadati</taxon>
        <taxon>Pseudomonadota</taxon>
        <taxon>Betaproteobacteria</taxon>
        <taxon>Burkholderiales</taxon>
        <taxon>Comamonadaceae</taxon>
        <taxon>Caenimonas</taxon>
    </lineage>
</organism>
<dbReference type="SUPFAM" id="SSF51735">
    <property type="entry name" value="NAD(P)-binding Rossmann-fold domains"/>
    <property type="match status" value="1"/>
</dbReference>
<dbReference type="PRINTS" id="PR00081">
    <property type="entry name" value="GDHRDH"/>
</dbReference>
<name>A0A844AQC4_9BURK</name>
<reference evidence="5 6" key="1">
    <citation type="submission" date="2019-11" db="EMBL/GenBank/DDBJ databases">
        <title>Caenimonas koreensis gen. nov., sp. nov., isolated from activated sludge.</title>
        <authorList>
            <person name="Seung H.R."/>
        </authorList>
    </citation>
    <scope>NUCLEOTIDE SEQUENCE [LARGE SCALE GENOMIC DNA]</scope>
    <source>
        <strain evidence="5 6">EMB320</strain>
    </source>
</reference>
<keyword evidence="2" id="KW-0560">Oxidoreductase</keyword>
<dbReference type="PANTHER" id="PTHR43391">
    <property type="entry name" value="RETINOL DEHYDROGENASE-RELATED"/>
    <property type="match status" value="1"/>
</dbReference>
<protein>
    <submittedName>
        <fullName evidence="5">SDR family NAD(P)-dependent oxidoreductase</fullName>
    </submittedName>
</protein>
<gene>
    <name evidence="5" type="ORF">GHT07_03640</name>
</gene>
<feature type="domain" description="Ketoreductase" evidence="4">
    <location>
        <begin position="7"/>
        <end position="191"/>
    </location>
</feature>
<dbReference type="CDD" id="cd05233">
    <property type="entry name" value="SDR_c"/>
    <property type="match status" value="1"/>
</dbReference>
<proteinExistence type="inferred from homology"/>